<name>A0A074L2P2_9BACT</name>
<dbReference type="OrthoDB" id="526867at2"/>
<dbReference type="Pfam" id="PF04784">
    <property type="entry name" value="DUF547"/>
    <property type="match status" value="1"/>
</dbReference>
<dbReference type="RefSeq" id="WP_035072897.1">
    <property type="nucleotide sequence ID" value="NZ_JMIH01000016.1"/>
</dbReference>
<dbReference type="PANTHER" id="PTHR46361">
    <property type="entry name" value="ELECTRON CARRIER/ PROTEIN DISULFIDE OXIDOREDUCTASE"/>
    <property type="match status" value="1"/>
</dbReference>
<reference evidence="3 4" key="1">
    <citation type="submission" date="2014-04" db="EMBL/GenBank/DDBJ databases">
        <title>Characterization and application of a salt tolerant electro-active bacterium.</title>
        <authorList>
            <person name="Yang L."/>
            <person name="Wei S."/>
            <person name="Tay Q.X.M."/>
        </authorList>
    </citation>
    <scope>NUCLEOTIDE SEQUENCE [LARGE SCALE GENOMIC DNA]</scope>
    <source>
        <strain evidence="3 4">LY1</strain>
    </source>
</reference>
<feature type="signal peptide" evidence="1">
    <location>
        <begin position="1"/>
        <end position="22"/>
    </location>
</feature>
<accession>A0A074L2P2</accession>
<dbReference type="EMBL" id="JMIH01000016">
    <property type="protein sequence ID" value="KEO74098.1"/>
    <property type="molecule type" value="Genomic_DNA"/>
</dbReference>
<gene>
    <name evidence="3" type="ORF">EL17_08105</name>
</gene>
<dbReference type="PROSITE" id="PS51257">
    <property type="entry name" value="PROKAR_LIPOPROTEIN"/>
    <property type="match status" value="1"/>
</dbReference>
<evidence type="ECO:0000313" key="3">
    <source>
        <dbReference type="EMBL" id="KEO74098.1"/>
    </source>
</evidence>
<feature type="domain" description="DUF547" evidence="2">
    <location>
        <begin position="80"/>
        <end position="194"/>
    </location>
</feature>
<dbReference type="Proteomes" id="UP000027821">
    <property type="component" value="Unassembled WGS sequence"/>
</dbReference>
<dbReference type="STRING" id="1048983.EL17_08105"/>
<keyword evidence="4" id="KW-1185">Reference proteome</keyword>
<comment type="caution">
    <text evidence="3">The sequence shown here is derived from an EMBL/GenBank/DDBJ whole genome shotgun (WGS) entry which is preliminary data.</text>
</comment>
<evidence type="ECO:0000256" key="1">
    <source>
        <dbReference type="SAM" id="SignalP"/>
    </source>
</evidence>
<organism evidence="3 4">
    <name type="scientific">Anditalea andensis</name>
    <dbReference type="NCBI Taxonomy" id="1048983"/>
    <lineage>
        <taxon>Bacteria</taxon>
        <taxon>Pseudomonadati</taxon>
        <taxon>Bacteroidota</taxon>
        <taxon>Cytophagia</taxon>
        <taxon>Cytophagales</taxon>
        <taxon>Cytophagaceae</taxon>
        <taxon>Anditalea</taxon>
    </lineage>
</organism>
<sequence>MTYLLKIISITLLIGITSGCHSSTLGADGASPPSHQLWNELLSLYVTEQGKVNYKGLIKDKPKLERYLYTLSSSPPDKNTWSEQEQLAYWINAYNAFTVKLIIDHYPVKSIQDLHPTFKIPLINTVWHRKFFQIGGEDASLDEIEHKILRKEFDEPRIHFAINCASVSCPPLRNEAYEAAILERQLDEQARIFINHTRYNKLGTDRIEISPIFSWFKADFTTQSSLIDYLNKYAKNRIHPNAKVTHMKYNWDLNE</sequence>
<dbReference type="PANTHER" id="PTHR46361:SF3">
    <property type="entry name" value="ELECTRON CARRIER_ PROTEIN DISULFIDE OXIDOREDUCTASE"/>
    <property type="match status" value="1"/>
</dbReference>
<evidence type="ECO:0000259" key="2">
    <source>
        <dbReference type="Pfam" id="PF04784"/>
    </source>
</evidence>
<evidence type="ECO:0000313" key="4">
    <source>
        <dbReference type="Proteomes" id="UP000027821"/>
    </source>
</evidence>
<keyword evidence="1" id="KW-0732">Signal</keyword>
<dbReference type="eggNOG" id="COG0398">
    <property type="taxonomic scope" value="Bacteria"/>
</dbReference>
<feature type="chain" id="PRO_5001697796" description="DUF547 domain-containing protein" evidence="1">
    <location>
        <begin position="23"/>
        <end position="255"/>
    </location>
</feature>
<dbReference type="AlphaFoldDB" id="A0A074L2P2"/>
<protein>
    <recommendedName>
        <fullName evidence="2">DUF547 domain-containing protein</fullName>
    </recommendedName>
</protein>
<dbReference type="InterPro" id="IPR006869">
    <property type="entry name" value="DUF547"/>
</dbReference>
<proteinExistence type="predicted"/>